<dbReference type="AlphaFoldDB" id="A0A3B7MF12"/>
<dbReference type="EMBL" id="CP032152">
    <property type="protein sequence ID" value="AXY68482.1"/>
    <property type="molecule type" value="Genomic_DNA"/>
</dbReference>
<evidence type="ECO:0000259" key="1">
    <source>
        <dbReference type="Pfam" id="PF01370"/>
    </source>
</evidence>
<sequence length="317" mass="35633">MRILITGASGCIGQYIAEALIQETDHELFLLVRNPARLQIDPHQRAGVKVIQGDLIDLTPLEPLLPTLDVAILTATAWGGNNVFAINYEQTCHLLKQLDPQRCQRVFYFSTASILNHQMEPLPEAGTLGTDYIRSKYECLHAIEQLPVGDRVIELFPTMVFGGGADGKRPSFITEGLREVLKWLWLARFFRADASFHFVHARDIAQVVLYLLQHPEYPVPRRVALGNPAITVNEMLAQLCAAAKLPIYGQIPLTLPMINFFVRVFRVQMSPWDYFCLNYRNFTYETVLNPQALGLTPYCATVADLLRCSLGTADLST</sequence>
<evidence type="ECO:0000313" key="2">
    <source>
        <dbReference type="EMBL" id="AXY68482.1"/>
    </source>
</evidence>
<proteinExistence type="predicted"/>
<evidence type="ECO:0000313" key="3">
    <source>
        <dbReference type="Proteomes" id="UP000261812"/>
    </source>
</evidence>
<dbReference type="InterPro" id="IPR001509">
    <property type="entry name" value="Epimerase_deHydtase"/>
</dbReference>
<feature type="domain" description="NAD-dependent epimerase/dehydratase" evidence="1">
    <location>
        <begin position="3"/>
        <end position="223"/>
    </location>
</feature>
<dbReference type="Proteomes" id="UP000261812">
    <property type="component" value="Chromosome"/>
</dbReference>
<accession>A0A3B7MF12</accession>
<name>A0A3B7MF12_9CYAN</name>
<dbReference type="Gene3D" id="3.40.50.720">
    <property type="entry name" value="NAD(P)-binding Rossmann-like Domain"/>
    <property type="match status" value="1"/>
</dbReference>
<dbReference type="RefSeq" id="WP_181495143.1">
    <property type="nucleotide sequence ID" value="NZ_CP032152.1"/>
</dbReference>
<dbReference type="SUPFAM" id="SSF51735">
    <property type="entry name" value="NAD(P)-binding Rossmann-fold domains"/>
    <property type="match status" value="1"/>
</dbReference>
<dbReference type="Pfam" id="PF01370">
    <property type="entry name" value="Epimerase"/>
    <property type="match status" value="1"/>
</dbReference>
<dbReference type="InterPro" id="IPR050177">
    <property type="entry name" value="Lipid_A_modif_metabolic_enz"/>
</dbReference>
<organism evidence="2 3">
    <name type="scientific">Thermosynechococcus sichuanensis E542</name>
    <dbReference type="NCBI Taxonomy" id="2016101"/>
    <lineage>
        <taxon>Bacteria</taxon>
        <taxon>Bacillati</taxon>
        <taxon>Cyanobacteriota</taxon>
        <taxon>Cyanophyceae</taxon>
        <taxon>Acaryochloridales</taxon>
        <taxon>Thermosynechococcaceae</taxon>
        <taxon>Thermosynechococcus</taxon>
        <taxon>Thermosynechococcus sichuanensis</taxon>
    </lineage>
</organism>
<protein>
    <submittedName>
        <fullName evidence="2">NAD(P)-dependent oxidoreductase</fullName>
    </submittedName>
</protein>
<dbReference type="InterPro" id="IPR036291">
    <property type="entry name" value="NAD(P)-bd_dom_sf"/>
</dbReference>
<gene>
    <name evidence="2" type="ORF">D3A95_11660</name>
</gene>
<dbReference type="PANTHER" id="PTHR43245:SF13">
    <property type="entry name" value="UDP-D-APIOSE_UDP-D-XYLOSE SYNTHASE 2"/>
    <property type="match status" value="1"/>
</dbReference>
<dbReference type="PANTHER" id="PTHR43245">
    <property type="entry name" value="BIFUNCTIONAL POLYMYXIN RESISTANCE PROTEIN ARNA"/>
    <property type="match status" value="1"/>
</dbReference>
<reference evidence="3" key="1">
    <citation type="submission" date="2018-09" db="EMBL/GenBank/DDBJ databases">
        <title>Complete genome sequence of thermophilic cyanobacteria strain Thermosynechococcus elongatus PKUAC-SCTE542.</title>
        <authorList>
            <person name="Liang Y."/>
            <person name="Tang J."/>
            <person name="Daroch M."/>
        </authorList>
    </citation>
    <scope>NUCLEOTIDE SEQUENCE [LARGE SCALE GENOMIC DNA]</scope>
    <source>
        <strain evidence="3">E542</strain>
    </source>
</reference>
<dbReference type="KEGG" id="tsq:D3A95_11660"/>
<keyword evidence="3" id="KW-1185">Reference proteome</keyword>